<evidence type="ECO:0000313" key="13">
    <source>
        <dbReference type="Proteomes" id="UP001249851"/>
    </source>
</evidence>
<feature type="transmembrane region" description="Helical" evidence="10">
    <location>
        <begin position="255"/>
        <end position="275"/>
    </location>
</feature>
<dbReference type="SUPFAM" id="SSF81321">
    <property type="entry name" value="Family A G protein-coupled receptor-like"/>
    <property type="match status" value="1"/>
</dbReference>
<dbReference type="AlphaFoldDB" id="A0AAD9QVT0"/>
<evidence type="ECO:0000256" key="1">
    <source>
        <dbReference type="ARBA" id="ARBA00004651"/>
    </source>
</evidence>
<evidence type="ECO:0000256" key="10">
    <source>
        <dbReference type="SAM" id="Phobius"/>
    </source>
</evidence>
<evidence type="ECO:0000313" key="12">
    <source>
        <dbReference type="EMBL" id="KAK2568030.1"/>
    </source>
</evidence>
<evidence type="ECO:0000256" key="5">
    <source>
        <dbReference type="ARBA" id="ARBA00023040"/>
    </source>
</evidence>
<dbReference type="Proteomes" id="UP001249851">
    <property type="component" value="Unassembled WGS sequence"/>
</dbReference>
<dbReference type="PROSITE" id="PS00237">
    <property type="entry name" value="G_PROTEIN_RECEP_F1_1"/>
    <property type="match status" value="1"/>
</dbReference>
<evidence type="ECO:0000256" key="9">
    <source>
        <dbReference type="RuleBase" id="RU000688"/>
    </source>
</evidence>
<dbReference type="InterPro" id="IPR000276">
    <property type="entry name" value="GPCR_Rhodpsn"/>
</dbReference>
<dbReference type="PROSITE" id="PS50262">
    <property type="entry name" value="G_PROTEIN_RECEP_F1_2"/>
    <property type="match status" value="1"/>
</dbReference>
<dbReference type="Gene3D" id="1.20.1070.10">
    <property type="entry name" value="Rhodopsin 7-helix transmembrane proteins"/>
    <property type="match status" value="1"/>
</dbReference>
<keyword evidence="7 9" id="KW-0675">Receptor</keyword>
<reference evidence="12" key="2">
    <citation type="journal article" date="2023" name="Science">
        <title>Genomic signatures of disease resistance in endangered staghorn corals.</title>
        <authorList>
            <person name="Vollmer S.V."/>
            <person name="Selwyn J.D."/>
            <person name="Despard B.A."/>
            <person name="Roesel C.L."/>
        </authorList>
    </citation>
    <scope>NUCLEOTIDE SEQUENCE</scope>
    <source>
        <strain evidence="12">K2</strain>
    </source>
</reference>
<evidence type="ECO:0000256" key="4">
    <source>
        <dbReference type="ARBA" id="ARBA00022989"/>
    </source>
</evidence>
<dbReference type="Pfam" id="PF00001">
    <property type="entry name" value="7tm_1"/>
    <property type="match status" value="1"/>
</dbReference>
<proteinExistence type="inferred from homology"/>
<comment type="subcellular location">
    <subcellularLocation>
        <location evidence="1">Cell membrane</location>
        <topology evidence="1">Multi-pass membrane protein</topology>
    </subcellularLocation>
</comment>
<reference evidence="12" key="1">
    <citation type="journal article" date="2023" name="G3 (Bethesda)">
        <title>Whole genome assembly and annotation of the endangered Caribbean coral Acropora cervicornis.</title>
        <authorList>
            <person name="Selwyn J.D."/>
            <person name="Vollmer S.V."/>
        </authorList>
    </citation>
    <scope>NUCLEOTIDE SEQUENCE</scope>
    <source>
        <strain evidence="12">K2</strain>
    </source>
</reference>
<evidence type="ECO:0000256" key="7">
    <source>
        <dbReference type="ARBA" id="ARBA00023170"/>
    </source>
</evidence>
<feature type="transmembrane region" description="Helical" evidence="10">
    <location>
        <begin position="20"/>
        <end position="39"/>
    </location>
</feature>
<organism evidence="12 13">
    <name type="scientific">Acropora cervicornis</name>
    <name type="common">Staghorn coral</name>
    <dbReference type="NCBI Taxonomy" id="6130"/>
    <lineage>
        <taxon>Eukaryota</taxon>
        <taxon>Metazoa</taxon>
        <taxon>Cnidaria</taxon>
        <taxon>Anthozoa</taxon>
        <taxon>Hexacorallia</taxon>
        <taxon>Scleractinia</taxon>
        <taxon>Astrocoeniina</taxon>
        <taxon>Acroporidae</taxon>
        <taxon>Acropora</taxon>
    </lineage>
</organism>
<dbReference type="InterPro" id="IPR017452">
    <property type="entry name" value="GPCR_Rhodpsn_7TM"/>
</dbReference>
<evidence type="ECO:0000256" key="3">
    <source>
        <dbReference type="ARBA" id="ARBA00022692"/>
    </source>
</evidence>
<keyword evidence="13" id="KW-1185">Reference proteome</keyword>
<feature type="transmembrane region" description="Helical" evidence="10">
    <location>
        <begin position="220"/>
        <end position="240"/>
    </location>
</feature>
<dbReference type="PANTHER" id="PTHR24249:SF372">
    <property type="entry name" value="G-PROTEIN COUPLED RECEPTORS FAMILY 1 PROFILE DOMAIN-CONTAINING PROTEIN"/>
    <property type="match status" value="1"/>
</dbReference>
<dbReference type="InterPro" id="IPR050569">
    <property type="entry name" value="TAAR"/>
</dbReference>
<keyword evidence="5 9" id="KW-0297">G-protein coupled receptor</keyword>
<sequence length="315" mass="35532">MTYSSTSALSVSSSVTLALLYGISALPAVLGNGAFLWVIYKCRSLRTISNLLITSLALADFFVGLVIDPVWIARCIITPRAPNHPLEIAIGSLWIQTSVTTTFSLCVVSLDRYIAIGFPLKYNQIVTHERCRLAVPLIWILSVILGLTRLWITNANFTPVLWACVTVITILLPMVLIIFCYYCIFVQARRQARKISTQTAHFRSQCAVEGVRNRKTAKTVGYVVVLFIISWFPSLVASFLDLTSSDYCIKQNMELIWLWVELIAFTSSGINPWLYSMKSNVFRSEMKRAFGMNNAKARRIIVACENVRKKELRIE</sequence>
<feature type="domain" description="G-protein coupled receptors family 1 profile" evidence="11">
    <location>
        <begin position="31"/>
        <end position="275"/>
    </location>
</feature>
<feature type="transmembrane region" description="Helical" evidence="10">
    <location>
        <begin position="133"/>
        <end position="154"/>
    </location>
</feature>
<protein>
    <submittedName>
        <fullName evidence="12">Trace amine-associated receptor 6</fullName>
    </submittedName>
</protein>
<feature type="transmembrane region" description="Helical" evidence="10">
    <location>
        <begin position="93"/>
        <end position="113"/>
    </location>
</feature>
<comment type="similarity">
    <text evidence="9">Belongs to the G-protein coupled receptor 1 family.</text>
</comment>
<dbReference type="GO" id="GO:0005886">
    <property type="term" value="C:plasma membrane"/>
    <property type="evidence" value="ECO:0007669"/>
    <property type="project" value="UniProtKB-SubCell"/>
</dbReference>
<keyword evidence="2" id="KW-1003">Cell membrane</keyword>
<dbReference type="PRINTS" id="PR00237">
    <property type="entry name" value="GPCRRHODOPSN"/>
</dbReference>
<keyword evidence="4 10" id="KW-1133">Transmembrane helix</keyword>
<evidence type="ECO:0000256" key="6">
    <source>
        <dbReference type="ARBA" id="ARBA00023136"/>
    </source>
</evidence>
<dbReference type="SMART" id="SM01381">
    <property type="entry name" value="7TM_GPCR_Srsx"/>
    <property type="match status" value="1"/>
</dbReference>
<feature type="transmembrane region" description="Helical" evidence="10">
    <location>
        <begin position="160"/>
        <end position="184"/>
    </location>
</feature>
<keyword evidence="8 9" id="KW-0807">Transducer</keyword>
<evidence type="ECO:0000259" key="11">
    <source>
        <dbReference type="PROSITE" id="PS50262"/>
    </source>
</evidence>
<dbReference type="PANTHER" id="PTHR24249">
    <property type="entry name" value="HISTAMINE RECEPTOR-RELATED G-PROTEIN COUPLED RECEPTOR"/>
    <property type="match status" value="1"/>
</dbReference>
<gene>
    <name evidence="12" type="ORF">P5673_007939</name>
</gene>
<evidence type="ECO:0000256" key="8">
    <source>
        <dbReference type="ARBA" id="ARBA00023224"/>
    </source>
</evidence>
<dbReference type="EMBL" id="JARQWQ010000013">
    <property type="protein sequence ID" value="KAK2568030.1"/>
    <property type="molecule type" value="Genomic_DNA"/>
</dbReference>
<dbReference type="CDD" id="cd00637">
    <property type="entry name" value="7tm_classA_rhodopsin-like"/>
    <property type="match status" value="1"/>
</dbReference>
<keyword evidence="6 10" id="KW-0472">Membrane</keyword>
<dbReference type="GO" id="GO:0004930">
    <property type="term" value="F:G protein-coupled receptor activity"/>
    <property type="evidence" value="ECO:0007669"/>
    <property type="project" value="UniProtKB-KW"/>
</dbReference>
<name>A0AAD9QVT0_ACRCE</name>
<feature type="transmembrane region" description="Helical" evidence="10">
    <location>
        <begin position="51"/>
        <end position="73"/>
    </location>
</feature>
<comment type="caution">
    <text evidence="12">The sequence shown here is derived from an EMBL/GenBank/DDBJ whole genome shotgun (WGS) entry which is preliminary data.</text>
</comment>
<keyword evidence="3 9" id="KW-0812">Transmembrane</keyword>
<evidence type="ECO:0000256" key="2">
    <source>
        <dbReference type="ARBA" id="ARBA00022475"/>
    </source>
</evidence>
<accession>A0AAD9QVT0</accession>